<name>A0AB34GZM7_ESCRO</name>
<keyword evidence="3" id="KW-1185">Reference proteome</keyword>
<comment type="caution">
    <text evidence="2">The sequence shown here is derived from an EMBL/GenBank/DDBJ whole genome shotgun (WGS) entry which is preliminary data.</text>
</comment>
<dbReference type="EMBL" id="JAIQCJ010002005">
    <property type="protein sequence ID" value="KAJ8785966.1"/>
    <property type="molecule type" value="Genomic_DNA"/>
</dbReference>
<reference evidence="2 3" key="1">
    <citation type="submission" date="2022-11" db="EMBL/GenBank/DDBJ databases">
        <title>Whole genome sequence of Eschrichtius robustus ER-17-0199.</title>
        <authorList>
            <person name="Bruniche-Olsen A."/>
            <person name="Black A.N."/>
            <person name="Fields C.J."/>
            <person name="Walden K."/>
            <person name="Dewoody J.A."/>
        </authorList>
    </citation>
    <scope>NUCLEOTIDE SEQUENCE [LARGE SCALE GENOMIC DNA]</scope>
    <source>
        <strain evidence="2">ER-17-0199</strain>
        <tissue evidence="2">Blubber</tissue>
    </source>
</reference>
<evidence type="ECO:0000313" key="2">
    <source>
        <dbReference type="EMBL" id="KAJ8785966.1"/>
    </source>
</evidence>
<feature type="region of interest" description="Disordered" evidence="1">
    <location>
        <begin position="66"/>
        <end position="94"/>
    </location>
</feature>
<dbReference type="AlphaFoldDB" id="A0AB34GZM7"/>
<dbReference type="Proteomes" id="UP001159641">
    <property type="component" value="Unassembled WGS sequence"/>
</dbReference>
<protein>
    <submittedName>
        <fullName evidence="2">Uncharacterized protein</fullName>
    </submittedName>
</protein>
<evidence type="ECO:0000256" key="1">
    <source>
        <dbReference type="SAM" id="MobiDB-lite"/>
    </source>
</evidence>
<sequence>MTKGCGFLLRWRGSSGDTEARRGCVVCRLYLSKAVTFFKNNHETRVPRDGWVKETGPCDRRATAHLSRAPAPAAPRPVIRAAPPTPHSHTTTSPRGCGAASEACGRGHLCPTCPDHTAADLRKAQLRPRHSSARTPPVVARPPDDPACTSSPAGPHGVPRAQRSPLGGHCHPAPGPQASFTPCGCSAKGTIGTSLPLIARSVSASRKAPHRRTPAPGNRTELVPGSASTDRHTANTTAHRAALRHQNKALSALPGRQEHWSDGTSLVAQWLRIRLPMQGTRVRSLVREDPTCRRATKPLCHNY</sequence>
<accession>A0AB34GZM7</accession>
<feature type="region of interest" description="Disordered" evidence="1">
    <location>
        <begin position="126"/>
        <end position="173"/>
    </location>
</feature>
<proteinExistence type="predicted"/>
<organism evidence="2 3">
    <name type="scientific">Eschrichtius robustus</name>
    <name type="common">California gray whale</name>
    <name type="synonym">Eschrichtius gibbosus</name>
    <dbReference type="NCBI Taxonomy" id="9764"/>
    <lineage>
        <taxon>Eukaryota</taxon>
        <taxon>Metazoa</taxon>
        <taxon>Chordata</taxon>
        <taxon>Craniata</taxon>
        <taxon>Vertebrata</taxon>
        <taxon>Euteleostomi</taxon>
        <taxon>Mammalia</taxon>
        <taxon>Eutheria</taxon>
        <taxon>Laurasiatheria</taxon>
        <taxon>Artiodactyla</taxon>
        <taxon>Whippomorpha</taxon>
        <taxon>Cetacea</taxon>
        <taxon>Mysticeti</taxon>
        <taxon>Eschrichtiidae</taxon>
        <taxon>Eschrichtius</taxon>
    </lineage>
</organism>
<feature type="compositionally biased region" description="Low complexity" evidence="1">
    <location>
        <begin position="68"/>
        <end position="94"/>
    </location>
</feature>
<evidence type="ECO:0000313" key="3">
    <source>
        <dbReference type="Proteomes" id="UP001159641"/>
    </source>
</evidence>
<gene>
    <name evidence="2" type="ORF">J1605_006926</name>
</gene>
<feature type="region of interest" description="Disordered" evidence="1">
    <location>
        <begin position="202"/>
        <end position="231"/>
    </location>
</feature>